<dbReference type="Pfam" id="PF15818">
    <property type="entry name" value="CCDC73"/>
    <property type="match status" value="1"/>
</dbReference>
<dbReference type="InParanoid" id="A0A1X7U650"/>
<evidence type="ECO:0000256" key="1">
    <source>
        <dbReference type="SAM" id="Coils"/>
    </source>
</evidence>
<feature type="coiled-coil region" evidence="1">
    <location>
        <begin position="24"/>
        <end position="100"/>
    </location>
</feature>
<sequence length="584" mass="65252">MIKYNLEKKLSEQEYTLQVLNVSQENYHSQLSQMEQQCVDMEAKVNEVTKLLETLESNVREAVELNGRLATANDHQQCVVDSYKEELDTYQKDCIKLKAKLKAEEVGIEMKKPTNIDQQLRVEREVTHQLQEQLSDVRVEYCTVLKSLKEAHTLIDKHIDTAKESSIRELSLKERVSGLSNEVKELKGQLAALEEESGKDKQNLIAESNQHKKELSDLRQRLSTLQGDYASLQLSNEELESEKKHLISRKTENECILDDTKKQLNAAKEEIEIIREKYLCIEKERDELKMKYNGENKCDKEVQCDLALEEGAVLHKRLPLSQDLLESPPLKRLKSSSSEYGESETPTIASVEAQVQDTMDQIIEAATAKFIELSPEALMKETVVVDTIESDENVKGNEVELGEVKVIDVSPAPMATSTPSDVTEDNIMIQKIASHSLTLTPNKATSDSKAVSSVGLASEIKTSLMNNFPTLSKSLTATDTVTAPGSNALTEAHSKAQVAETKIPHTTSNTTAPNTSIASIASAKTHSKALGSSEVEIMFSDNDDDDDGDLIDTQLSKEIERAHSLLLNDRLKRSKYHKNKTIIK</sequence>
<dbReference type="PANTHER" id="PTHR28660:SF1">
    <property type="entry name" value="COILED-COIL DOMAIN-CONTAINING PROTEIN 73"/>
    <property type="match status" value="1"/>
</dbReference>
<dbReference type="InterPro" id="IPR031650">
    <property type="entry name" value="CCDC73"/>
</dbReference>
<dbReference type="AlphaFoldDB" id="A0A1X7U650"/>
<feature type="coiled-coil region" evidence="1">
    <location>
        <begin position="169"/>
        <end position="291"/>
    </location>
</feature>
<keyword evidence="1" id="KW-0175">Coiled coil</keyword>
<dbReference type="STRING" id="400682.A0A1X7U650"/>
<protein>
    <submittedName>
        <fullName evidence="2">Uncharacterized protein</fullName>
    </submittedName>
</protein>
<proteinExistence type="predicted"/>
<reference evidence="2" key="1">
    <citation type="submission" date="2017-05" db="UniProtKB">
        <authorList>
            <consortium name="EnsemblMetazoa"/>
        </authorList>
    </citation>
    <scope>IDENTIFICATION</scope>
</reference>
<organism evidence="2">
    <name type="scientific">Amphimedon queenslandica</name>
    <name type="common">Sponge</name>
    <dbReference type="NCBI Taxonomy" id="400682"/>
    <lineage>
        <taxon>Eukaryota</taxon>
        <taxon>Metazoa</taxon>
        <taxon>Porifera</taxon>
        <taxon>Demospongiae</taxon>
        <taxon>Heteroscleromorpha</taxon>
        <taxon>Haplosclerida</taxon>
        <taxon>Niphatidae</taxon>
        <taxon>Amphimedon</taxon>
    </lineage>
</organism>
<dbReference type="OrthoDB" id="6145717at2759"/>
<accession>A0A1X7U650</accession>
<name>A0A1X7U650_AMPQE</name>
<dbReference type="EnsemblMetazoa" id="Aqu2.1.23402_001">
    <property type="protein sequence ID" value="Aqu2.1.23402_001"/>
    <property type="gene ID" value="Aqu2.1.23402"/>
</dbReference>
<dbReference type="PANTHER" id="PTHR28660">
    <property type="entry name" value="COILED-COIL DOMAIN-CONTAINING PROTEIN 73"/>
    <property type="match status" value="1"/>
</dbReference>
<evidence type="ECO:0000313" key="2">
    <source>
        <dbReference type="EnsemblMetazoa" id="Aqu2.1.23402_001"/>
    </source>
</evidence>